<keyword evidence="1" id="KW-0175">Coiled coil</keyword>
<evidence type="ECO:0000313" key="2">
    <source>
        <dbReference type="EMBL" id="KKM13972.1"/>
    </source>
</evidence>
<feature type="coiled-coil region" evidence="1">
    <location>
        <begin position="5"/>
        <end position="32"/>
    </location>
</feature>
<comment type="caution">
    <text evidence="2">The sequence shown here is derived from an EMBL/GenBank/DDBJ whole genome shotgun (WGS) entry which is preliminary data.</text>
</comment>
<gene>
    <name evidence="2" type="ORF">LCGC14_1710880</name>
</gene>
<sequence>LKTEAQKIGEELSEIQRGINQLQQRQQLLINEALKNQGALDLLKSLNSNKEVVNEQDKTSDAR</sequence>
<evidence type="ECO:0000256" key="1">
    <source>
        <dbReference type="SAM" id="Coils"/>
    </source>
</evidence>
<accession>A0A0F9HFS3</accession>
<organism evidence="2">
    <name type="scientific">marine sediment metagenome</name>
    <dbReference type="NCBI Taxonomy" id="412755"/>
    <lineage>
        <taxon>unclassified sequences</taxon>
        <taxon>metagenomes</taxon>
        <taxon>ecological metagenomes</taxon>
    </lineage>
</organism>
<dbReference type="AlphaFoldDB" id="A0A0F9HFS3"/>
<protein>
    <submittedName>
        <fullName evidence="2">Uncharacterized protein</fullName>
    </submittedName>
</protein>
<feature type="non-terminal residue" evidence="2">
    <location>
        <position position="1"/>
    </location>
</feature>
<proteinExistence type="predicted"/>
<name>A0A0F9HFS3_9ZZZZ</name>
<dbReference type="EMBL" id="LAZR01015255">
    <property type="protein sequence ID" value="KKM13972.1"/>
    <property type="molecule type" value="Genomic_DNA"/>
</dbReference>
<reference evidence="2" key="1">
    <citation type="journal article" date="2015" name="Nature">
        <title>Complex archaea that bridge the gap between prokaryotes and eukaryotes.</title>
        <authorList>
            <person name="Spang A."/>
            <person name="Saw J.H."/>
            <person name="Jorgensen S.L."/>
            <person name="Zaremba-Niedzwiedzka K."/>
            <person name="Martijn J."/>
            <person name="Lind A.E."/>
            <person name="van Eijk R."/>
            <person name="Schleper C."/>
            <person name="Guy L."/>
            <person name="Ettema T.J."/>
        </authorList>
    </citation>
    <scope>NUCLEOTIDE SEQUENCE</scope>
</reference>